<dbReference type="GO" id="GO:0033612">
    <property type="term" value="F:receptor serine/threonine kinase binding"/>
    <property type="evidence" value="ECO:0007669"/>
    <property type="project" value="TreeGrafter"/>
</dbReference>
<evidence type="ECO:0000313" key="27">
    <source>
        <dbReference type="Proteomes" id="UP000663760"/>
    </source>
</evidence>
<dbReference type="GO" id="GO:0004674">
    <property type="term" value="F:protein serine/threonine kinase activity"/>
    <property type="evidence" value="ECO:0007669"/>
    <property type="project" value="UniProtKB-KW"/>
</dbReference>
<dbReference type="GO" id="GO:0005886">
    <property type="term" value="C:plasma membrane"/>
    <property type="evidence" value="ECO:0007669"/>
    <property type="project" value="UniProtKB-SubCell"/>
</dbReference>
<dbReference type="FunFam" id="3.80.10.10:FF:000215">
    <property type="entry name" value="Receptor-like protein kinase HSL1"/>
    <property type="match status" value="1"/>
</dbReference>
<keyword evidence="17" id="KW-0675">Receptor</keyword>
<keyword evidence="13" id="KW-0418">Kinase</keyword>
<evidence type="ECO:0000256" key="7">
    <source>
        <dbReference type="ARBA" id="ARBA00022614"/>
    </source>
</evidence>
<dbReference type="SUPFAM" id="SSF52058">
    <property type="entry name" value="L domain-like"/>
    <property type="match status" value="2"/>
</dbReference>
<dbReference type="Pfam" id="PF08263">
    <property type="entry name" value="LRRNT_2"/>
    <property type="match status" value="1"/>
</dbReference>
<keyword evidence="18" id="KW-0325">Glycoprotein</keyword>
<feature type="domain" description="Protein kinase" evidence="25">
    <location>
        <begin position="692"/>
        <end position="985"/>
    </location>
</feature>
<name>A0A7I8KXP2_SPIIN</name>
<organism evidence="26 27">
    <name type="scientific">Spirodela intermedia</name>
    <name type="common">Intermediate duckweed</name>
    <dbReference type="NCBI Taxonomy" id="51605"/>
    <lineage>
        <taxon>Eukaryota</taxon>
        <taxon>Viridiplantae</taxon>
        <taxon>Streptophyta</taxon>
        <taxon>Embryophyta</taxon>
        <taxon>Tracheophyta</taxon>
        <taxon>Spermatophyta</taxon>
        <taxon>Magnoliopsida</taxon>
        <taxon>Liliopsida</taxon>
        <taxon>Araceae</taxon>
        <taxon>Lemnoideae</taxon>
        <taxon>Spirodela</taxon>
    </lineage>
</organism>
<evidence type="ECO:0000256" key="20">
    <source>
        <dbReference type="ARBA" id="ARBA00048679"/>
    </source>
</evidence>
<evidence type="ECO:0000256" key="19">
    <source>
        <dbReference type="ARBA" id="ARBA00047899"/>
    </source>
</evidence>
<keyword evidence="27" id="KW-1185">Reference proteome</keyword>
<dbReference type="GO" id="GO:0009791">
    <property type="term" value="P:post-embryonic development"/>
    <property type="evidence" value="ECO:0007669"/>
    <property type="project" value="UniProtKB-ARBA"/>
</dbReference>
<evidence type="ECO:0000256" key="13">
    <source>
        <dbReference type="ARBA" id="ARBA00022777"/>
    </source>
</evidence>
<dbReference type="EC" id="2.7.11.1" evidence="3"/>
<reference evidence="26" key="1">
    <citation type="submission" date="2020-02" db="EMBL/GenBank/DDBJ databases">
        <authorList>
            <person name="Scholz U."/>
            <person name="Mascher M."/>
            <person name="Fiebig A."/>
        </authorList>
    </citation>
    <scope>NUCLEOTIDE SEQUENCE</scope>
</reference>
<dbReference type="FunFam" id="3.80.10.10:FF:000077">
    <property type="entry name" value="LRR receptor-like serine/threonine-protein kinase ERL1"/>
    <property type="match status" value="1"/>
</dbReference>
<dbReference type="GO" id="GO:0006952">
    <property type="term" value="P:defense response"/>
    <property type="evidence" value="ECO:0007669"/>
    <property type="project" value="UniProtKB-ARBA"/>
</dbReference>
<keyword evidence="10 24" id="KW-0732">Signal</keyword>
<evidence type="ECO:0000256" key="10">
    <source>
        <dbReference type="ARBA" id="ARBA00022729"/>
    </source>
</evidence>
<evidence type="ECO:0000256" key="23">
    <source>
        <dbReference type="SAM" id="Phobius"/>
    </source>
</evidence>
<dbReference type="FunFam" id="3.30.200.20:FF:000513">
    <property type="entry name" value="Receptor-like protein kinase HSL1"/>
    <property type="match status" value="1"/>
</dbReference>
<dbReference type="Gene3D" id="1.10.510.10">
    <property type="entry name" value="Transferase(Phosphotransferase) domain 1"/>
    <property type="match status" value="1"/>
</dbReference>
<dbReference type="InterPro" id="IPR050647">
    <property type="entry name" value="Plant_LRR-RLKs"/>
</dbReference>
<dbReference type="InterPro" id="IPR003591">
    <property type="entry name" value="Leu-rich_rpt_typical-subtyp"/>
</dbReference>
<dbReference type="GO" id="GO:0005524">
    <property type="term" value="F:ATP binding"/>
    <property type="evidence" value="ECO:0007669"/>
    <property type="project" value="UniProtKB-UniRule"/>
</dbReference>
<keyword evidence="12 21" id="KW-0547">Nucleotide-binding</keyword>
<evidence type="ECO:0000256" key="11">
    <source>
        <dbReference type="ARBA" id="ARBA00022737"/>
    </source>
</evidence>
<evidence type="ECO:0000256" key="3">
    <source>
        <dbReference type="ARBA" id="ARBA00012513"/>
    </source>
</evidence>
<dbReference type="OrthoDB" id="2021138at2759"/>
<dbReference type="InterPro" id="IPR008271">
    <property type="entry name" value="Ser/Thr_kinase_AS"/>
</dbReference>
<evidence type="ECO:0000256" key="9">
    <source>
        <dbReference type="ARBA" id="ARBA00022692"/>
    </source>
</evidence>
<evidence type="ECO:0000256" key="4">
    <source>
        <dbReference type="ARBA" id="ARBA00022475"/>
    </source>
</evidence>
<dbReference type="Proteomes" id="UP000663760">
    <property type="component" value="Chromosome 9"/>
</dbReference>
<feature type="region of interest" description="Disordered" evidence="22">
    <location>
        <begin position="981"/>
        <end position="1007"/>
    </location>
</feature>
<dbReference type="Pfam" id="PF00560">
    <property type="entry name" value="LRR_1"/>
    <property type="match status" value="8"/>
</dbReference>
<evidence type="ECO:0000259" key="25">
    <source>
        <dbReference type="PROSITE" id="PS50011"/>
    </source>
</evidence>
<gene>
    <name evidence="26" type="ORF">SI8410_09013218</name>
</gene>
<evidence type="ECO:0000256" key="14">
    <source>
        <dbReference type="ARBA" id="ARBA00022840"/>
    </source>
</evidence>
<dbReference type="InterPro" id="IPR000719">
    <property type="entry name" value="Prot_kinase_dom"/>
</dbReference>
<accession>A0A7I8KXP2</accession>
<comment type="subcellular location">
    <subcellularLocation>
        <location evidence="1">Cell membrane</location>
        <topology evidence="1">Single-pass type I membrane protein</topology>
    </subcellularLocation>
</comment>
<keyword evidence="4" id="KW-1003">Cell membrane</keyword>
<dbReference type="Pfam" id="PF00069">
    <property type="entry name" value="Pkinase"/>
    <property type="match status" value="1"/>
</dbReference>
<dbReference type="SMART" id="SM00220">
    <property type="entry name" value="S_TKc"/>
    <property type="match status" value="1"/>
</dbReference>
<evidence type="ECO:0000256" key="2">
    <source>
        <dbReference type="ARBA" id="ARBA00008684"/>
    </source>
</evidence>
<comment type="catalytic activity">
    <reaction evidence="20">
        <text>L-seryl-[protein] + ATP = O-phospho-L-seryl-[protein] + ADP + H(+)</text>
        <dbReference type="Rhea" id="RHEA:17989"/>
        <dbReference type="Rhea" id="RHEA-COMP:9863"/>
        <dbReference type="Rhea" id="RHEA-COMP:11604"/>
        <dbReference type="ChEBI" id="CHEBI:15378"/>
        <dbReference type="ChEBI" id="CHEBI:29999"/>
        <dbReference type="ChEBI" id="CHEBI:30616"/>
        <dbReference type="ChEBI" id="CHEBI:83421"/>
        <dbReference type="ChEBI" id="CHEBI:456216"/>
        <dbReference type="EC" id="2.7.11.1"/>
    </reaction>
</comment>
<dbReference type="PANTHER" id="PTHR48056">
    <property type="entry name" value="LRR RECEPTOR-LIKE SERINE/THREONINE-PROTEIN KINASE-RELATED"/>
    <property type="match status" value="1"/>
</dbReference>
<keyword evidence="6" id="KW-0597">Phosphoprotein</keyword>
<comment type="similarity">
    <text evidence="2">Belongs to the protein kinase superfamily. Ser/Thr protein kinase family.</text>
</comment>
<feature type="binding site" evidence="21">
    <location>
        <position position="728"/>
    </location>
    <ligand>
        <name>ATP</name>
        <dbReference type="ChEBI" id="CHEBI:30616"/>
    </ligand>
</feature>
<feature type="compositionally biased region" description="Basic and acidic residues" evidence="22">
    <location>
        <begin position="981"/>
        <end position="990"/>
    </location>
</feature>
<evidence type="ECO:0000256" key="17">
    <source>
        <dbReference type="ARBA" id="ARBA00023170"/>
    </source>
</evidence>
<evidence type="ECO:0000256" key="16">
    <source>
        <dbReference type="ARBA" id="ARBA00023136"/>
    </source>
</evidence>
<proteinExistence type="inferred from homology"/>
<evidence type="ECO:0000256" key="18">
    <source>
        <dbReference type="ARBA" id="ARBA00023180"/>
    </source>
</evidence>
<keyword evidence="15 23" id="KW-1133">Transmembrane helix</keyword>
<keyword evidence="8" id="KW-0808">Transferase</keyword>
<dbReference type="PROSITE" id="PS50011">
    <property type="entry name" value="PROTEIN_KINASE_DOM"/>
    <property type="match status" value="1"/>
</dbReference>
<dbReference type="FunFam" id="3.80.10.10:FF:000453">
    <property type="entry name" value="Leucine-rich receptor-like protein kinase family protein"/>
    <property type="match status" value="1"/>
</dbReference>
<dbReference type="PROSITE" id="PS00108">
    <property type="entry name" value="PROTEIN_KINASE_ST"/>
    <property type="match status" value="1"/>
</dbReference>
<dbReference type="InterPro" id="IPR013210">
    <property type="entry name" value="LRR_N_plant-typ"/>
</dbReference>
<evidence type="ECO:0000256" key="12">
    <source>
        <dbReference type="ARBA" id="ARBA00022741"/>
    </source>
</evidence>
<dbReference type="FunFam" id="1.10.510.10:FF:000201">
    <property type="entry name" value="Leucine-rich repeat receptor-like serine/threonine-protein kinase"/>
    <property type="match status" value="1"/>
</dbReference>
<dbReference type="Pfam" id="PF13855">
    <property type="entry name" value="LRR_8"/>
    <property type="match status" value="1"/>
</dbReference>
<evidence type="ECO:0000256" key="21">
    <source>
        <dbReference type="PROSITE-ProRule" id="PRU10141"/>
    </source>
</evidence>
<keyword evidence="9 23" id="KW-0812">Transmembrane</keyword>
<sequence length="1007" mass="109940">MHRRRVFASSFSRLLLLVLFETHLAFSLNQEGLYLLKFKAGLDDPLKVLSDWNPRDLSPCNWTGVTCSAAGYVSAIEIVGRELQGPFHPLLCRIPNLSYISLARNFINSSLPDAALSPCPALVHLDLSENLLVGPLPSALASLPLLRHLDLTGNNFSGPIPPTFGRFSHLENLSLVANLLTGTIPGFLGQVTSLQQLNLSYNPFTPGPIPAEIGDLAALRTLWLAGCNLVGNIPPSLGRLRSLLNLDISRNELDGPIPESLAGLSSVVQIELYNNSLTGQIPEGLASIVSLRRIDASMNRLEGPIPAGFFDLPLLDSFNLYENRLVGGLPEIISRAGKLSELRLFSNQLNGTLPAEFGKNSPLSVVDLSDNQFTGEIPPSICEQGFLEELMLIGNFFSGSLPEGLGNCLSLQRVRLKNNLLSGELPSRMWGLPHVYLLDVADNGFSGVISSAIAGAINLSNLILSNNQFSGNIPVEIGTITSLYEFSADNNQLTGSFPTTLNNLVELQKIDLHNNSLSGELPGGIQAWRRLSELNLADNKFAGRIPPELGSLPVLNYLDLSNNRFTGQIPPELQNLKLNKFNLSNNLLFGDLPPFFADEAFRASFLGNPGLCGDLPGLCPSSQESSTKNQGYLWLLRSIFILAGLVLVVGVAWFYWRCMKFKKAKNEADKSKWTLTSFHKVGFREHEILHSLDEDNLIGTGGSGKVYKAVLSNGEIVAVKKLWCSPGKKGDNQEGNLQNPAAGDAFEAEISTLGKIRHKNIVKLWCCCTYKDSRLLVYEYMPNGSLGDLLHGPKSGFLDWPTRYKIAMDAAEGLSYLHHDCAPPIVHRDVKSNNILLDAEFGARVADFGVAKAVEPLGKGVKSMSIIAGSCGYIAPEYAYTLRVNEKSDTYSFGVVLLELVTGKPPVDPEYGEKDLVSWVCSILETKGVDHVLDPKLDVCYKNEIFRVLNIALLCTSNLPMNRPSMRRVVKMLVEVGAEHSRPNLDKDGKPAAPLYYEDSSAHSSVL</sequence>
<feature type="chain" id="PRO_5029904434" description="non-specific serine/threonine protein kinase" evidence="24">
    <location>
        <begin position="28"/>
        <end position="1007"/>
    </location>
</feature>
<evidence type="ECO:0000256" key="24">
    <source>
        <dbReference type="SAM" id="SignalP"/>
    </source>
</evidence>
<keyword evidence="5" id="KW-0723">Serine/threonine-protein kinase</keyword>
<keyword evidence="16 23" id="KW-0472">Membrane</keyword>
<dbReference type="InterPro" id="IPR017441">
    <property type="entry name" value="Protein_kinase_ATP_BS"/>
</dbReference>
<dbReference type="InterPro" id="IPR001611">
    <property type="entry name" value="Leu-rich_rpt"/>
</dbReference>
<evidence type="ECO:0000313" key="26">
    <source>
        <dbReference type="EMBL" id="CAA7402540.1"/>
    </source>
</evidence>
<feature type="transmembrane region" description="Helical" evidence="23">
    <location>
        <begin position="632"/>
        <end position="656"/>
    </location>
</feature>
<dbReference type="AlphaFoldDB" id="A0A7I8KXP2"/>
<dbReference type="InterPro" id="IPR011009">
    <property type="entry name" value="Kinase-like_dom_sf"/>
</dbReference>
<dbReference type="SMART" id="SM00369">
    <property type="entry name" value="LRR_TYP"/>
    <property type="match status" value="5"/>
</dbReference>
<evidence type="ECO:0000256" key="15">
    <source>
        <dbReference type="ARBA" id="ARBA00022989"/>
    </source>
</evidence>
<dbReference type="PANTHER" id="PTHR48056:SF15">
    <property type="entry name" value="RECEPTOR-LIKE PROTEIN KINASE HSL1"/>
    <property type="match status" value="1"/>
</dbReference>
<dbReference type="GO" id="GO:0051707">
    <property type="term" value="P:response to other organism"/>
    <property type="evidence" value="ECO:0007669"/>
    <property type="project" value="UniProtKB-ARBA"/>
</dbReference>
<keyword evidence="11" id="KW-0677">Repeat</keyword>
<dbReference type="Gene3D" id="3.80.10.10">
    <property type="entry name" value="Ribonuclease Inhibitor"/>
    <property type="match status" value="3"/>
</dbReference>
<evidence type="ECO:0000256" key="6">
    <source>
        <dbReference type="ARBA" id="ARBA00022553"/>
    </source>
</evidence>
<dbReference type="EMBL" id="LR746272">
    <property type="protein sequence ID" value="CAA7402540.1"/>
    <property type="molecule type" value="Genomic_DNA"/>
</dbReference>
<keyword evidence="7" id="KW-0433">Leucine-rich repeat</keyword>
<dbReference type="PROSITE" id="PS00107">
    <property type="entry name" value="PROTEIN_KINASE_ATP"/>
    <property type="match status" value="1"/>
</dbReference>
<keyword evidence="14 21" id="KW-0067">ATP-binding</keyword>
<comment type="catalytic activity">
    <reaction evidence="19">
        <text>L-threonyl-[protein] + ATP = O-phospho-L-threonyl-[protein] + ADP + H(+)</text>
        <dbReference type="Rhea" id="RHEA:46608"/>
        <dbReference type="Rhea" id="RHEA-COMP:11060"/>
        <dbReference type="Rhea" id="RHEA-COMP:11605"/>
        <dbReference type="ChEBI" id="CHEBI:15378"/>
        <dbReference type="ChEBI" id="CHEBI:30013"/>
        <dbReference type="ChEBI" id="CHEBI:30616"/>
        <dbReference type="ChEBI" id="CHEBI:61977"/>
        <dbReference type="ChEBI" id="CHEBI:456216"/>
        <dbReference type="EC" id="2.7.11.1"/>
    </reaction>
</comment>
<evidence type="ECO:0000256" key="5">
    <source>
        <dbReference type="ARBA" id="ARBA00022527"/>
    </source>
</evidence>
<dbReference type="SUPFAM" id="SSF56112">
    <property type="entry name" value="Protein kinase-like (PK-like)"/>
    <property type="match status" value="1"/>
</dbReference>
<evidence type="ECO:0000256" key="8">
    <source>
        <dbReference type="ARBA" id="ARBA00022679"/>
    </source>
</evidence>
<dbReference type="InterPro" id="IPR032675">
    <property type="entry name" value="LRR_dom_sf"/>
</dbReference>
<dbReference type="Gene3D" id="3.30.200.20">
    <property type="entry name" value="Phosphorylase Kinase, domain 1"/>
    <property type="match status" value="1"/>
</dbReference>
<evidence type="ECO:0000256" key="1">
    <source>
        <dbReference type="ARBA" id="ARBA00004251"/>
    </source>
</evidence>
<evidence type="ECO:0000256" key="22">
    <source>
        <dbReference type="SAM" id="MobiDB-lite"/>
    </source>
</evidence>
<feature type="signal peptide" evidence="24">
    <location>
        <begin position="1"/>
        <end position="27"/>
    </location>
</feature>
<protein>
    <recommendedName>
        <fullName evidence="3">non-specific serine/threonine protein kinase</fullName>
        <ecNumber evidence="3">2.7.11.1</ecNumber>
    </recommendedName>
</protein>